<dbReference type="EMBL" id="CP051298">
    <property type="protein sequence ID" value="QKD46389.1"/>
    <property type="molecule type" value="Genomic_DNA"/>
</dbReference>
<keyword evidence="1" id="KW-0472">Membrane</keyword>
<name>A0A859A1H1_9BURK</name>
<dbReference type="AlphaFoldDB" id="A0A859A1H1"/>
<feature type="transmembrane region" description="Helical" evidence="1">
    <location>
        <begin position="6"/>
        <end position="30"/>
    </location>
</feature>
<evidence type="ECO:0000313" key="2">
    <source>
        <dbReference type="EMBL" id="QKD46389.1"/>
    </source>
</evidence>
<proteinExistence type="predicted"/>
<organism evidence="2 3">
    <name type="scientific">Alicycliphilus denitrificans</name>
    <dbReference type="NCBI Taxonomy" id="179636"/>
    <lineage>
        <taxon>Bacteria</taxon>
        <taxon>Pseudomonadati</taxon>
        <taxon>Pseudomonadota</taxon>
        <taxon>Betaproteobacteria</taxon>
        <taxon>Burkholderiales</taxon>
        <taxon>Comamonadaceae</taxon>
        <taxon>Alicycliphilus</taxon>
    </lineage>
</organism>
<gene>
    <name evidence="2" type="ORF">HF896_21100</name>
</gene>
<evidence type="ECO:0000256" key="1">
    <source>
        <dbReference type="SAM" id="Phobius"/>
    </source>
</evidence>
<reference evidence="2 3" key="1">
    <citation type="submission" date="2020-05" db="EMBL/GenBank/DDBJ databases">
        <title>Complete genome sequence of Alicycliphilus denitrificans DP3.</title>
        <authorList>
            <person name="Chen X."/>
        </authorList>
    </citation>
    <scope>NUCLEOTIDE SEQUENCE [LARGE SCALE GENOMIC DNA]</scope>
    <source>
        <strain evidence="2 3">DP3</strain>
    </source>
</reference>
<sequence>MRTIQLPIVMAIVGLPLAITAATVVMRALAVPRHRQFTKRIRHSIHCDENIVFLAIQPWFRQVLGPRPL</sequence>
<keyword evidence="1" id="KW-0812">Transmembrane</keyword>
<keyword evidence="1" id="KW-1133">Transmembrane helix</keyword>
<accession>A0A859A1H1</accession>
<evidence type="ECO:0000313" key="3">
    <source>
        <dbReference type="Proteomes" id="UP000500755"/>
    </source>
</evidence>
<dbReference type="Proteomes" id="UP000500755">
    <property type="component" value="Chromosome"/>
</dbReference>
<protein>
    <submittedName>
        <fullName evidence="2">Uncharacterized protein</fullName>
    </submittedName>
</protein>